<dbReference type="InterPro" id="IPR029068">
    <property type="entry name" value="Glyas_Bleomycin-R_OHBP_Dase"/>
</dbReference>
<dbReference type="CDD" id="cd06588">
    <property type="entry name" value="PhnB_like"/>
    <property type="match status" value="1"/>
</dbReference>
<dbReference type="EMBL" id="CADCWF010000070">
    <property type="protein sequence ID" value="CAA9544488.1"/>
    <property type="molecule type" value="Genomic_DNA"/>
</dbReference>
<dbReference type="Pfam" id="PF06983">
    <property type="entry name" value="3-dmu-9_3-mt"/>
    <property type="match status" value="1"/>
</dbReference>
<accession>A0A6J4U9B8</accession>
<organism evidence="2">
    <name type="scientific">uncultured Thermomicrobiales bacterium</name>
    <dbReference type="NCBI Taxonomy" id="1645740"/>
    <lineage>
        <taxon>Bacteria</taxon>
        <taxon>Pseudomonadati</taxon>
        <taxon>Thermomicrobiota</taxon>
        <taxon>Thermomicrobia</taxon>
        <taxon>Thermomicrobiales</taxon>
        <taxon>environmental samples</taxon>
    </lineage>
</organism>
<evidence type="ECO:0000259" key="1">
    <source>
        <dbReference type="Pfam" id="PF06983"/>
    </source>
</evidence>
<proteinExistence type="predicted"/>
<dbReference type="PIRSF" id="PIRSF021700">
    <property type="entry name" value="3_dmu_93_MTrfase"/>
    <property type="match status" value="1"/>
</dbReference>
<dbReference type="InterPro" id="IPR009725">
    <property type="entry name" value="3_dmu_93_MTrfase"/>
</dbReference>
<feature type="domain" description="PhnB-like" evidence="1">
    <location>
        <begin position="23"/>
        <end position="137"/>
    </location>
</feature>
<dbReference type="GO" id="GO:0032259">
    <property type="term" value="P:methylation"/>
    <property type="evidence" value="ECO:0007669"/>
    <property type="project" value="UniProtKB-KW"/>
</dbReference>
<sequence length="178" mass="19342">MQRLPIDNQDARAYAREEHDVAQKISPFLWFDGNAEEAATFYVSVFPDSEVTAVSRYGEAGPGPAGSAMVVSFKLDGQEFSALNGGPQFTFSEAVSFLISCGSQAEVDHYWETLSEGGEPGPCGWLKDRFGLSWQVVPTVLPELLQDPDREKANRVMQAMMGMGKLDIAGLERASAGT</sequence>
<dbReference type="Gene3D" id="3.10.180.10">
    <property type="entry name" value="2,3-Dihydroxybiphenyl 1,2-Dioxygenase, domain 1"/>
    <property type="match status" value="1"/>
</dbReference>
<dbReference type="InterPro" id="IPR028973">
    <property type="entry name" value="PhnB-like"/>
</dbReference>
<gene>
    <name evidence="2" type="ORF">AVDCRST_MAG59-1149</name>
</gene>
<keyword evidence="2" id="KW-0489">Methyltransferase</keyword>
<dbReference type="GO" id="GO:0008168">
    <property type="term" value="F:methyltransferase activity"/>
    <property type="evidence" value="ECO:0007669"/>
    <property type="project" value="UniProtKB-KW"/>
</dbReference>
<dbReference type="PANTHER" id="PTHR33990">
    <property type="entry name" value="PROTEIN YJDN-RELATED"/>
    <property type="match status" value="1"/>
</dbReference>
<keyword evidence="2" id="KW-0808">Transferase</keyword>
<keyword evidence="2" id="KW-0830">Ubiquinone</keyword>
<dbReference type="SUPFAM" id="SSF54593">
    <property type="entry name" value="Glyoxalase/Bleomycin resistance protein/Dihydroxybiphenyl dioxygenase"/>
    <property type="match status" value="1"/>
</dbReference>
<dbReference type="PANTHER" id="PTHR33990:SF2">
    <property type="entry name" value="PHNB-LIKE DOMAIN-CONTAINING PROTEIN"/>
    <property type="match status" value="1"/>
</dbReference>
<evidence type="ECO:0000313" key="2">
    <source>
        <dbReference type="EMBL" id="CAA9544488.1"/>
    </source>
</evidence>
<reference evidence="2" key="1">
    <citation type="submission" date="2020-02" db="EMBL/GenBank/DDBJ databases">
        <authorList>
            <person name="Meier V. D."/>
        </authorList>
    </citation>
    <scope>NUCLEOTIDE SEQUENCE</scope>
    <source>
        <strain evidence="2">AVDCRST_MAG59</strain>
    </source>
</reference>
<protein>
    <submittedName>
        <fullName evidence="2">3-demethylubiquinone-9 3-methyltransferase</fullName>
    </submittedName>
</protein>
<dbReference type="AlphaFoldDB" id="A0A6J4U9B8"/>
<name>A0A6J4U9B8_9BACT</name>